<evidence type="ECO:0000313" key="1">
    <source>
        <dbReference type="EMBL" id="CDW29221.1"/>
    </source>
</evidence>
<dbReference type="EMBL" id="HACA01011860">
    <property type="protein sequence ID" value="CDW29221.1"/>
    <property type="molecule type" value="Transcribed_RNA"/>
</dbReference>
<sequence length="59" mass="6921">AHCTRIGFRSQRCYVQDCPRRTSCNRLGIKEDFLQYFHGLKGLGVLQTLSRSRQETLLY</sequence>
<feature type="non-terminal residue" evidence="1">
    <location>
        <position position="59"/>
    </location>
</feature>
<reference evidence="1" key="1">
    <citation type="submission" date="2014-05" db="EMBL/GenBank/DDBJ databases">
        <authorList>
            <person name="Chronopoulou M."/>
        </authorList>
    </citation>
    <scope>NUCLEOTIDE SEQUENCE</scope>
    <source>
        <tissue evidence="1">Whole organism</tissue>
    </source>
</reference>
<feature type="non-terminal residue" evidence="1">
    <location>
        <position position="1"/>
    </location>
</feature>
<accession>A0A0K2TV02</accession>
<proteinExistence type="predicted"/>
<dbReference type="AlphaFoldDB" id="A0A0K2TV02"/>
<organism evidence="1">
    <name type="scientific">Lepeophtheirus salmonis</name>
    <name type="common">Salmon louse</name>
    <name type="synonym">Caligus salmonis</name>
    <dbReference type="NCBI Taxonomy" id="72036"/>
    <lineage>
        <taxon>Eukaryota</taxon>
        <taxon>Metazoa</taxon>
        <taxon>Ecdysozoa</taxon>
        <taxon>Arthropoda</taxon>
        <taxon>Crustacea</taxon>
        <taxon>Multicrustacea</taxon>
        <taxon>Hexanauplia</taxon>
        <taxon>Copepoda</taxon>
        <taxon>Siphonostomatoida</taxon>
        <taxon>Caligidae</taxon>
        <taxon>Lepeophtheirus</taxon>
    </lineage>
</organism>
<protein>
    <submittedName>
        <fullName evidence="1">Uncharacterized protein</fullName>
    </submittedName>
</protein>
<name>A0A0K2TV02_LEPSM</name>